<reference evidence="7" key="1">
    <citation type="submission" date="2013-10" db="EMBL/GenBank/DDBJ databases">
        <title>Genomic analysis of the causative agents of coccidiosis in chickens.</title>
        <authorList>
            <person name="Reid A.J."/>
            <person name="Blake D."/>
            <person name="Billington K."/>
            <person name="Browne H."/>
            <person name="Dunn M."/>
            <person name="Hung S."/>
            <person name="Kawahara F."/>
            <person name="Miranda-Saavedra D."/>
            <person name="Mourier T."/>
            <person name="Nagra H."/>
            <person name="Otto T.D."/>
            <person name="Rawlings N."/>
            <person name="Sanchez A."/>
            <person name="Sanders M."/>
            <person name="Subramaniam C."/>
            <person name="Tay Y."/>
            <person name="Dear P."/>
            <person name="Doerig C."/>
            <person name="Gruber A."/>
            <person name="Parkinson J."/>
            <person name="Shirley M."/>
            <person name="Wan K.L."/>
            <person name="Berriman M."/>
            <person name="Tomley F."/>
            <person name="Pain A."/>
        </authorList>
    </citation>
    <scope>NUCLEOTIDE SEQUENCE [LARGE SCALE GENOMIC DNA]</scope>
    <source>
        <strain evidence="7">Houghton</strain>
    </source>
</reference>
<dbReference type="InterPro" id="IPR017941">
    <property type="entry name" value="Rieske_2Fe-2S"/>
</dbReference>
<evidence type="ECO:0000313" key="8">
    <source>
        <dbReference type="Proteomes" id="UP000018050"/>
    </source>
</evidence>
<dbReference type="Pfam" id="PF00355">
    <property type="entry name" value="Rieske"/>
    <property type="match status" value="1"/>
</dbReference>
<evidence type="ECO:0000256" key="2">
    <source>
        <dbReference type="ARBA" id="ARBA00022723"/>
    </source>
</evidence>
<dbReference type="CDD" id="cd03467">
    <property type="entry name" value="Rieske"/>
    <property type="match status" value="1"/>
</dbReference>
<organism evidence="7 8">
    <name type="scientific">Eimeria acervulina</name>
    <name type="common">Coccidian parasite</name>
    <dbReference type="NCBI Taxonomy" id="5801"/>
    <lineage>
        <taxon>Eukaryota</taxon>
        <taxon>Sar</taxon>
        <taxon>Alveolata</taxon>
        <taxon>Apicomplexa</taxon>
        <taxon>Conoidasida</taxon>
        <taxon>Coccidia</taxon>
        <taxon>Eucoccidiorida</taxon>
        <taxon>Eimeriorina</taxon>
        <taxon>Eimeriidae</taxon>
        <taxon>Eimeria</taxon>
    </lineage>
</organism>
<dbReference type="Gene3D" id="2.102.10.10">
    <property type="entry name" value="Rieske [2Fe-2S] iron-sulphur domain"/>
    <property type="match status" value="1"/>
</dbReference>
<sequence>MKLLSLRLQRRIGSHALLQNGGVLLRQLQLQQQQQTQLQQQLQQQQQQQRQPFFRHAVDARAEGWGGCVTFQHQQQQLLLRQQQQQQKQQQHRKGGSAAMASAAAALCFAATGKRREVKLGDVGDFPEGGVYEVSVNEGVHTAEHLTCPWHDAKFDLKTGKCIGGPVTQGIRTYPVEVKGSGLFASLPERLEDEGPSPVCCSHRPDTVSSDSSSSSSSSSSIKSTSQPAPAAGRGAWMCAAAGIS</sequence>
<keyword evidence="3" id="KW-0408">Iron</keyword>
<dbReference type="Proteomes" id="UP000018050">
    <property type="component" value="Unassembled WGS sequence"/>
</dbReference>
<name>U6GKM6_EIMAC</name>
<dbReference type="SUPFAM" id="SSF50022">
    <property type="entry name" value="ISP domain"/>
    <property type="match status" value="1"/>
</dbReference>
<dbReference type="AlphaFoldDB" id="U6GKM6"/>
<dbReference type="VEuPathDB" id="ToxoDB:EAH_00002090"/>
<evidence type="ECO:0000256" key="4">
    <source>
        <dbReference type="ARBA" id="ARBA00023014"/>
    </source>
</evidence>
<evidence type="ECO:0000313" key="7">
    <source>
        <dbReference type="EMBL" id="CDI79843.1"/>
    </source>
</evidence>
<accession>U6GKM6</accession>
<reference evidence="7" key="2">
    <citation type="submission" date="2013-10" db="EMBL/GenBank/DDBJ databases">
        <authorList>
            <person name="Aslett M."/>
        </authorList>
    </citation>
    <scope>NUCLEOTIDE SEQUENCE [LARGE SCALE GENOMIC DNA]</scope>
    <source>
        <strain evidence="7">Houghton</strain>
    </source>
</reference>
<evidence type="ECO:0000256" key="5">
    <source>
        <dbReference type="SAM" id="MobiDB-lite"/>
    </source>
</evidence>
<keyword evidence="8" id="KW-1185">Reference proteome</keyword>
<keyword evidence="2" id="KW-0479">Metal-binding</keyword>
<dbReference type="PROSITE" id="PS51296">
    <property type="entry name" value="RIESKE"/>
    <property type="match status" value="1"/>
</dbReference>
<dbReference type="GO" id="GO:0046872">
    <property type="term" value="F:metal ion binding"/>
    <property type="evidence" value="ECO:0007669"/>
    <property type="project" value="UniProtKB-KW"/>
</dbReference>
<dbReference type="GeneID" id="25268279"/>
<feature type="region of interest" description="Disordered" evidence="5">
    <location>
        <begin position="191"/>
        <end position="234"/>
    </location>
</feature>
<dbReference type="EMBL" id="HG671096">
    <property type="protein sequence ID" value="CDI79843.1"/>
    <property type="molecule type" value="Genomic_DNA"/>
</dbReference>
<gene>
    <name evidence="7" type="ORF">EAH_00002090</name>
</gene>
<feature type="domain" description="Rieske" evidence="6">
    <location>
        <begin position="143"/>
        <end position="185"/>
    </location>
</feature>
<dbReference type="RefSeq" id="XP_013250082.1">
    <property type="nucleotide sequence ID" value="XM_013394628.1"/>
</dbReference>
<evidence type="ECO:0000256" key="1">
    <source>
        <dbReference type="ARBA" id="ARBA00022714"/>
    </source>
</evidence>
<keyword evidence="1" id="KW-0001">2Fe-2S</keyword>
<dbReference type="InterPro" id="IPR036922">
    <property type="entry name" value="Rieske_2Fe-2S_sf"/>
</dbReference>
<dbReference type="OrthoDB" id="329734at2759"/>
<protein>
    <submittedName>
        <fullName evidence="7">Pyridine nucleotide-disulphide oxidoreductase domain-containing protein, putative</fullName>
    </submittedName>
</protein>
<evidence type="ECO:0000256" key="3">
    <source>
        <dbReference type="ARBA" id="ARBA00023004"/>
    </source>
</evidence>
<evidence type="ECO:0000259" key="6">
    <source>
        <dbReference type="PROSITE" id="PS51296"/>
    </source>
</evidence>
<proteinExistence type="predicted"/>
<keyword evidence="4" id="KW-0411">Iron-sulfur</keyword>
<dbReference type="GO" id="GO:0051537">
    <property type="term" value="F:2 iron, 2 sulfur cluster binding"/>
    <property type="evidence" value="ECO:0007669"/>
    <property type="project" value="UniProtKB-KW"/>
</dbReference>
<feature type="compositionally biased region" description="Low complexity" evidence="5">
    <location>
        <begin position="209"/>
        <end position="234"/>
    </location>
</feature>